<name>A0A3M6WYQ0_HORWE</name>
<dbReference type="InterPro" id="IPR036388">
    <property type="entry name" value="WH-like_DNA-bd_sf"/>
</dbReference>
<dbReference type="SUPFAM" id="SSF46689">
    <property type="entry name" value="Homeodomain-like"/>
    <property type="match status" value="1"/>
</dbReference>
<organism evidence="3 4">
    <name type="scientific">Hortaea werneckii</name>
    <name type="common">Black yeast</name>
    <name type="synonym">Cladosporium werneckii</name>
    <dbReference type="NCBI Taxonomy" id="91943"/>
    <lineage>
        <taxon>Eukaryota</taxon>
        <taxon>Fungi</taxon>
        <taxon>Dikarya</taxon>
        <taxon>Ascomycota</taxon>
        <taxon>Pezizomycotina</taxon>
        <taxon>Dothideomycetes</taxon>
        <taxon>Dothideomycetidae</taxon>
        <taxon>Mycosphaerellales</taxon>
        <taxon>Teratosphaeriaceae</taxon>
        <taxon>Hortaea</taxon>
    </lineage>
</organism>
<evidence type="ECO:0000259" key="2">
    <source>
        <dbReference type="PROSITE" id="PS50934"/>
    </source>
</evidence>
<feature type="compositionally biased region" description="Low complexity" evidence="1">
    <location>
        <begin position="299"/>
        <end position="310"/>
    </location>
</feature>
<dbReference type="EMBL" id="QWIL01003793">
    <property type="protein sequence ID" value="RMX83727.1"/>
    <property type="molecule type" value="Genomic_DNA"/>
</dbReference>
<dbReference type="InterPro" id="IPR009057">
    <property type="entry name" value="Homeodomain-like_sf"/>
</dbReference>
<dbReference type="PROSITE" id="PS50934">
    <property type="entry name" value="SWIRM"/>
    <property type="match status" value="1"/>
</dbReference>
<comment type="caution">
    <text evidence="3">The sequence shown here is derived from an EMBL/GenBank/DDBJ whole genome shotgun (WGS) entry which is preliminary data.</text>
</comment>
<accession>A0A3M6WYQ0</accession>
<proteinExistence type="predicted"/>
<dbReference type="Gene3D" id="1.10.10.10">
    <property type="entry name" value="Winged helix-like DNA-binding domain superfamily/Winged helix DNA-binding domain"/>
    <property type="match status" value="1"/>
</dbReference>
<dbReference type="Pfam" id="PF04433">
    <property type="entry name" value="SWIRM"/>
    <property type="match status" value="1"/>
</dbReference>
<dbReference type="Proteomes" id="UP000271337">
    <property type="component" value="Unassembled WGS sequence"/>
</dbReference>
<sequence length="444" mass="49763">MIISKSIALTQQHKYYRLLPFATLFISSDIATTEERDTHPTAFRQETEISGLRSDTIYCHCCAPELFKYPWGEVLKRMTTHPACNRDTNDIQTMASPDHKQPRAIIRHGNLFTPEEPLLDSFTKGSGDTSGVPQLAPFQTLSPPTSPEAKTLPNFHYPAHDATLYPEHHPAEDSDPGSPLFSSASSNDTQSSTTQAHLPATFEERAERLGITNLGRFLGPSYYLEPTRKAALGFYNNSMSELEDLQQLRHDTQLPPPNKSHALPRDPTSSRQIASLGKFTAGYKPAGIVKAKPAVKASASPKAAPKVKVSQETPPKAAATVPQTLNDAAKPLKVQWKSNPLDIHDEPDRELLHPAEYDAASELRLRPQQYLANKRRMFMARVKYMRERKNFTKTAAQNATNIDVNKTSRLWEAFDRVGWFEDSLFRQFMDGTDETSASPERMEE</sequence>
<feature type="region of interest" description="Disordered" evidence="1">
    <location>
        <begin position="125"/>
        <end position="200"/>
    </location>
</feature>
<feature type="region of interest" description="Disordered" evidence="1">
    <location>
        <begin position="299"/>
        <end position="319"/>
    </location>
</feature>
<feature type="domain" description="SWIRM" evidence="2">
    <location>
        <begin position="332"/>
        <end position="431"/>
    </location>
</feature>
<dbReference type="GO" id="GO:0010468">
    <property type="term" value="P:regulation of gene expression"/>
    <property type="evidence" value="ECO:0007669"/>
    <property type="project" value="UniProtKB-ARBA"/>
</dbReference>
<evidence type="ECO:0000313" key="3">
    <source>
        <dbReference type="EMBL" id="RMX83727.1"/>
    </source>
</evidence>
<evidence type="ECO:0000313" key="4">
    <source>
        <dbReference type="Proteomes" id="UP000271337"/>
    </source>
</evidence>
<dbReference type="FunFam" id="1.10.10.10:FF:000087">
    <property type="entry name" value="Transcriptional adapter 2"/>
    <property type="match status" value="1"/>
</dbReference>
<feature type="compositionally biased region" description="Polar residues" evidence="1">
    <location>
        <begin position="125"/>
        <end position="143"/>
    </location>
</feature>
<reference evidence="3 4" key="1">
    <citation type="journal article" date="2018" name="BMC Genomics">
        <title>Genomic evidence for intraspecific hybridization in a clonal and extremely halotolerant yeast.</title>
        <authorList>
            <person name="Gostincar C."/>
            <person name="Stajich J.E."/>
            <person name="Zupancic J."/>
            <person name="Zalar P."/>
            <person name="Gunde-Cimerman N."/>
        </authorList>
    </citation>
    <scope>NUCLEOTIDE SEQUENCE [LARGE SCALE GENOMIC DNA]</scope>
    <source>
        <strain evidence="3 4">EXF-6669</strain>
    </source>
</reference>
<dbReference type="AlphaFoldDB" id="A0A3M6WYQ0"/>
<gene>
    <name evidence="3" type="ORF">D0867_16061</name>
</gene>
<dbReference type="OrthoDB" id="5598695at2759"/>
<feature type="compositionally biased region" description="Low complexity" evidence="1">
    <location>
        <begin position="182"/>
        <end position="196"/>
    </location>
</feature>
<protein>
    <recommendedName>
        <fullName evidence="2">SWIRM domain-containing protein</fullName>
    </recommendedName>
</protein>
<evidence type="ECO:0000256" key="1">
    <source>
        <dbReference type="SAM" id="MobiDB-lite"/>
    </source>
</evidence>
<dbReference type="InterPro" id="IPR007526">
    <property type="entry name" value="SWIRM"/>
</dbReference>